<dbReference type="AlphaFoldDB" id="A0A7X5UR22"/>
<accession>A0A7X5UR22</accession>
<keyword evidence="1" id="KW-1133">Transmembrane helix</keyword>
<comment type="caution">
    <text evidence="2">The sequence shown here is derived from an EMBL/GenBank/DDBJ whole genome shotgun (WGS) entry which is preliminary data.</text>
</comment>
<dbReference type="Proteomes" id="UP000545493">
    <property type="component" value="Unassembled WGS sequence"/>
</dbReference>
<sequence length="85" mass="8960">MWRQVGSRYDPRPLGLGVLAGAATIVGAVIDNAELSAFLLGIGVGAIVQVVVQIAPALRDHARRYLDHATIRGVPARSSLSDVPF</sequence>
<name>A0A7X5UR22_9PSEU</name>
<dbReference type="EMBL" id="JAAOYM010000001">
    <property type="protein sequence ID" value="NIJ12648.1"/>
    <property type="molecule type" value="Genomic_DNA"/>
</dbReference>
<proteinExistence type="predicted"/>
<feature type="transmembrane region" description="Helical" evidence="1">
    <location>
        <begin position="36"/>
        <end position="58"/>
    </location>
</feature>
<feature type="transmembrane region" description="Helical" evidence="1">
    <location>
        <begin position="12"/>
        <end position="30"/>
    </location>
</feature>
<keyword evidence="1" id="KW-0812">Transmembrane</keyword>
<evidence type="ECO:0000256" key="1">
    <source>
        <dbReference type="SAM" id="Phobius"/>
    </source>
</evidence>
<keyword evidence="3" id="KW-1185">Reference proteome</keyword>
<reference evidence="2 3" key="1">
    <citation type="submission" date="2020-03" db="EMBL/GenBank/DDBJ databases">
        <title>Sequencing the genomes of 1000 actinobacteria strains.</title>
        <authorList>
            <person name="Klenk H.-P."/>
        </authorList>
    </citation>
    <scope>NUCLEOTIDE SEQUENCE [LARGE SCALE GENOMIC DNA]</scope>
    <source>
        <strain evidence="2 3">DSM 45685</strain>
    </source>
</reference>
<evidence type="ECO:0000313" key="2">
    <source>
        <dbReference type="EMBL" id="NIJ12648.1"/>
    </source>
</evidence>
<evidence type="ECO:0000313" key="3">
    <source>
        <dbReference type="Proteomes" id="UP000545493"/>
    </source>
</evidence>
<keyword evidence="1" id="KW-0472">Membrane</keyword>
<organism evidence="2 3">
    <name type="scientific">Saccharomonospora amisosensis</name>
    <dbReference type="NCBI Taxonomy" id="1128677"/>
    <lineage>
        <taxon>Bacteria</taxon>
        <taxon>Bacillati</taxon>
        <taxon>Actinomycetota</taxon>
        <taxon>Actinomycetes</taxon>
        <taxon>Pseudonocardiales</taxon>
        <taxon>Pseudonocardiaceae</taxon>
        <taxon>Saccharomonospora</taxon>
    </lineage>
</organism>
<protein>
    <submittedName>
        <fullName evidence="2">Uncharacterized protein</fullName>
    </submittedName>
</protein>
<gene>
    <name evidence="2" type="ORF">FHU38_002992</name>
</gene>
<dbReference type="RefSeq" id="WP_208415681.1">
    <property type="nucleotide sequence ID" value="NZ_JAAOYM010000001.1"/>
</dbReference>